<gene>
    <name evidence="2" type="ORF">EBO15_27185</name>
</gene>
<dbReference type="Proteomes" id="UP000282674">
    <property type="component" value="Unassembled WGS sequence"/>
</dbReference>
<dbReference type="AlphaFoldDB" id="A0A3M2LSW3"/>
<dbReference type="Gene3D" id="3.40.1080.10">
    <property type="entry name" value="Glutaconate Coenzyme A-transferase"/>
    <property type="match status" value="1"/>
</dbReference>
<dbReference type="PANTHER" id="PTHR43293">
    <property type="entry name" value="ACETATE COA-TRANSFERASE YDIF"/>
    <property type="match status" value="1"/>
</dbReference>
<dbReference type="Pfam" id="PF01144">
    <property type="entry name" value="CoA_trans"/>
    <property type="match status" value="1"/>
</dbReference>
<dbReference type="InterPro" id="IPR004165">
    <property type="entry name" value="CoA_trans_fam_I"/>
</dbReference>
<dbReference type="EMBL" id="RFFG01000057">
    <property type="protein sequence ID" value="RMI40186.1"/>
    <property type="molecule type" value="Genomic_DNA"/>
</dbReference>
<dbReference type="PANTHER" id="PTHR43293:SF3">
    <property type="entry name" value="CHOLESTEROL RING-CLEAVING HYDROLASE IPDB SUBUNIT"/>
    <property type="match status" value="1"/>
</dbReference>
<dbReference type="GO" id="GO:0008410">
    <property type="term" value="F:CoA-transferase activity"/>
    <property type="evidence" value="ECO:0007669"/>
    <property type="project" value="InterPro"/>
</dbReference>
<evidence type="ECO:0000313" key="3">
    <source>
        <dbReference type="Proteomes" id="UP000282674"/>
    </source>
</evidence>
<evidence type="ECO:0000256" key="1">
    <source>
        <dbReference type="ARBA" id="ARBA00007047"/>
    </source>
</evidence>
<keyword evidence="2" id="KW-0808">Transferase</keyword>
<sequence length="317" mass="33503">MAVGVHHLLTGGDPGQATGKVMTAEEAVGRFVRPGAVVGMGGQNINRCPMALVHEVARQGVGDLTVVGCNLSLPLDLLVAAGLVVRTEQGSGNLERYGTLFAWRRAVEAGRVAVADHSHLTMASRFTAGANGVPFLPTRSLLGSDVLAALVAEGIAQVMDDPWGDGPVVLVRALRPDVSLIHAHRADPFGNVVIEGVTSHEVDMVRASAATVVTVEEIVPEGELNARPEEVTISGAYVSAVVAQPFGAFPTSVYRRYDFAEDEIKAYQALARHGDGTYASWLADHVLNPADFDGYLRRADPGGARRAALTESMRSHV</sequence>
<comment type="similarity">
    <text evidence="1">Belongs to the 3-oxoacid CoA-transferase subunit B family.</text>
</comment>
<comment type="caution">
    <text evidence="2">The sequence shown here is derived from an EMBL/GenBank/DDBJ whole genome shotgun (WGS) entry which is preliminary data.</text>
</comment>
<dbReference type="InterPro" id="IPR037171">
    <property type="entry name" value="NagB/RpiA_transferase-like"/>
</dbReference>
<dbReference type="SMART" id="SM00882">
    <property type="entry name" value="CoA_trans"/>
    <property type="match status" value="1"/>
</dbReference>
<proteinExistence type="inferred from homology"/>
<evidence type="ECO:0000313" key="2">
    <source>
        <dbReference type="EMBL" id="RMI40186.1"/>
    </source>
</evidence>
<keyword evidence="3" id="KW-1185">Reference proteome</keyword>
<reference evidence="2 3" key="1">
    <citation type="submission" date="2018-10" db="EMBL/GenBank/DDBJ databases">
        <title>Isolation from soil.</title>
        <authorList>
            <person name="Hu J."/>
        </authorList>
    </citation>
    <scope>NUCLEOTIDE SEQUENCE [LARGE SCALE GENOMIC DNA]</scope>
    <source>
        <strain evidence="2 3">NEAU-Ht49</strain>
    </source>
</reference>
<name>A0A3M2LSW3_9ACTN</name>
<organism evidence="2 3">
    <name type="scientific">Actinomadura harenae</name>
    <dbReference type="NCBI Taxonomy" id="2483351"/>
    <lineage>
        <taxon>Bacteria</taxon>
        <taxon>Bacillati</taxon>
        <taxon>Actinomycetota</taxon>
        <taxon>Actinomycetes</taxon>
        <taxon>Streptosporangiales</taxon>
        <taxon>Thermomonosporaceae</taxon>
        <taxon>Actinomadura</taxon>
    </lineage>
</organism>
<dbReference type="Gene3D" id="3.30.30.40">
    <property type="match status" value="1"/>
</dbReference>
<dbReference type="SUPFAM" id="SSF100950">
    <property type="entry name" value="NagB/RpiA/CoA transferase-like"/>
    <property type="match status" value="1"/>
</dbReference>
<dbReference type="OrthoDB" id="3742129at2"/>
<protein>
    <submittedName>
        <fullName evidence="2">CoA transferase subunit A</fullName>
    </submittedName>
</protein>
<accession>A0A3M2LSW3</accession>